<organism evidence="11 12">
    <name type="scientific">Halalkalibacter suaedae</name>
    <dbReference type="NCBI Taxonomy" id="2822140"/>
    <lineage>
        <taxon>Bacteria</taxon>
        <taxon>Bacillati</taxon>
        <taxon>Bacillota</taxon>
        <taxon>Bacilli</taxon>
        <taxon>Bacillales</taxon>
        <taxon>Bacillaceae</taxon>
        <taxon>Halalkalibacter</taxon>
    </lineage>
</organism>
<evidence type="ECO:0000259" key="10">
    <source>
        <dbReference type="Pfam" id="PF01425"/>
    </source>
</evidence>
<keyword evidence="3" id="KW-0964">Secreted</keyword>
<dbReference type="NCBIfam" id="NF005300">
    <property type="entry name" value="PRK06828.1"/>
    <property type="match status" value="1"/>
</dbReference>
<comment type="subcellular location">
    <subcellularLocation>
        <location evidence="1">Secreted</location>
        <location evidence="1">Cell wall</location>
        <topology evidence="1">Peptidoglycan-anchor</topology>
    </subcellularLocation>
</comment>
<feature type="region of interest" description="Disordered" evidence="6">
    <location>
        <begin position="582"/>
        <end position="662"/>
    </location>
</feature>
<keyword evidence="7" id="KW-0812">Transmembrane</keyword>
<dbReference type="AlphaFoldDB" id="A0A940WYH5"/>
<dbReference type="InterPro" id="IPR023631">
    <property type="entry name" value="Amidase_dom"/>
</dbReference>
<dbReference type="Gene3D" id="3.90.1300.10">
    <property type="entry name" value="Amidase signature (AS) domain"/>
    <property type="match status" value="1"/>
</dbReference>
<evidence type="ECO:0000259" key="9">
    <source>
        <dbReference type="Pfam" id="PF00746"/>
    </source>
</evidence>
<evidence type="ECO:0000256" key="5">
    <source>
        <dbReference type="ARBA" id="ARBA00023088"/>
    </source>
</evidence>
<comment type="caution">
    <text evidence="11">The sequence shown here is derived from an EMBL/GenBank/DDBJ whole genome shotgun (WGS) entry which is preliminary data.</text>
</comment>
<dbReference type="InterPro" id="IPR036928">
    <property type="entry name" value="AS_sf"/>
</dbReference>
<name>A0A940WYH5_9BACI</name>
<dbReference type="Gene3D" id="1.20.1270.90">
    <property type="entry name" value="AF1782-like"/>
    <property type="match status" value="1"/>
</dbReference>
<proteinExistence type="predicted"/>
<gene>
    <name evidence="11" type="ORF">J7W16_18650</name>
</gene>
<evidence type="ECO:0000313" key="11">
    <source>
        <dbReference type="EMBL" id="MBP3953147.1"/>
    </source>
</evidence>
<feature type="transmembrane region" description="Helical" evidence="7">
    <location>
        <begin position="668"/>
        <end position="688"/>
    </location>
</feature>
<evidence type="ECO:0000256" key="4">
    <source>
        <dbReference type="ARBA" id="ARBA00022729"/>
    </source>
</evidence>
<dbReference type="EMBL" id="JAGKSQ010000010">
    <property type="protein sequence ID" value="MBP3953147.1"/>
    <property type="molecule type" value="Genomic_DNA"/>
</dbReference>
<feature type="signal peptide" evidence="8">
    <location>
        <begin position="1"/>
        <end position="31"/>
    </location>
</feature>
<keyword evidence="12" id="KW-1185">Reference proteome</keyword>
<evidence type="ECO:0000256" key="2">
    <source>
        <dbReference type="ARBA" id="ARBA00022512"/>
    </source>
</evidence>
<evidence type="ECO:0000256" key="6">
    <source>
        <dbReference type="SAM" id="MobiDB-lite"/>
    </source>
</evidence>
<keyword evidence="7" id="KW-0472">Membrane</keyword>
<keyword evidence="5" id="KW-0572">Peptidoglycan-anchor</keyword>
<dbReference type="Pfam" id="PF00746">
    <property type="entry name" value="Gram_pos_anchor"/>
    <property type="match status" value="1"/>
</dbReference>
<dbReference type="InterPro" id="IPR019931">
    <property type="entry name" value="LPXTG_anchor"/>
</dbReference>
<feature type="chain" id="PRO_5037873744" evidence="8">
    <location>
        <begin position="32"/>
        <end position="694"/>
    </location>
</feature>
<keyword evidence="7" id="KW-1133">Transmembrane helix</keyword>
<dbReference type="RefSeq" id="WP_210599003.1">
    <property type="nucleotide sequence ID" value="NZ_JAGKSQ010000010.1"/>
</dbReference>
<feature type="compositionally biased region" description="Basic and acidic residues" evidence="6">
    <location>
        <begin position="630"/>
        <end position="639"/>
    </location>
</feature>
<accession>A0A940WYH5</accession>
<evidence type="ECO:0000256" key="3">
    <source>
        <dbReference type="ARBA" id="ARBA00022525"/>
    </source>
</evidence>
<reference evidence="11" key="1">
    <citation type="submission" date="2021-03" db="EMBL/GenBank/DDBJ databases">
        <title>Bacillus suaedae sp. nov., isolated from Suaeda aralocaspica.</title>
        <authorList>
            <person name="Lei R.F.R."/>
        </authorList>
    </citation>
    <scope>NUCLEOTIDE SEQUENCE</scope>
    <source>
        <strain evidence="11">YZJH907-2</strain>
    </source>
</reference>
<feature type="domain" description="Amidase" evidence="10">
    <location>
        <begin position="62"/>
        <end position="489"/>
    </location>
</feature>
<dbReference type="NCBIfam" id="TIGR01167">
    <property type="entry name" value="LPXTG_anchor"/>
    <property type="match status" value="1"/>
</dbReference>
<evidence type="ECO:0000256" key="8">
    <source>
        <dbReference type="SAM" id="SignalP"/>
    </source>
</evidence>
<dbReference type="Pfam" id="PF01425">
    <property type="entry name" value="Amidase"/>
    <property type="match status" value="1"/>
</dbReference>
<feature type="domain" description="Gram-positive cocci surface proteins LPxTG" evidence="9">
    <location>
        <begin position="653"/>
        <end position="692"/>
    </location>
</feature>
<feature type="compositionally biased region" description="Acidic residues" evidence="6">
    <location>
        <begin position="583"/>
        <end position="629"/>
    </location>
</feature>
<evidence type="ECO:0000256" key="1">
    <source>
        <dbReference type="ARBA" id="ARBA00004168"/>
    </source>
</evidence>
<dbReference type="SUPFAM" id="SSF75304">
    <property type="entry name" value="Amidase signature (AS) enzymes"/>
    <property type="match status" value="1"/>
</dbReference>
<evidence type="ECO:0000313" key="12">
    <source>
        <dbReference type="Proteomes" id="UP000678228"/>
    </source>
</evidence>
<sequence length="694" mass="74233">MLKFKRFVKMTGVVSLAYALVVGGFGETTLAATEITQTFEIEEATIAEMQAALQSGELTSVELVQMYLDRIEKYEDIVNAYISINPDALAIAAELDANRGSGTRGPLYGIPIMLKDNVDTIDDMPTTAGAVVLKDNYASEDAFIAKKFRDAGAIILGKSTMSEFANFLTRGLPNGFSGFGGQAMNPYGPGIFDTGGSSSGVGGGVAANLAAAGIGTETSGSILSPSSSNSLVGIKPTVGLVSRTGIIPLASSQDTAGPMTRTVEDAAAMLTVISGYDPADEVTATSEGNTHNYSNFLNEEGLVGARIGVDRSTYRWLSEEEVEIMENAIALMEEKGAIIIDPIELNIQSNNSIVLFHEFKHDLNAYLSKTSDDVPVKTLADIIAWNEEHPEAIPYGQSYLIQSQGMSDDQKDPDYLESRRLDLLYSGEQGIDKAFAEHDLDAILFPKNYGAAAPARAGYPSITVPGGYTSEGLPVGVTFSAMAYSEPKLIELSYAYEQASLNRVAPLSDTEEEELDVSELETLIEAAQGYSNEDGSYTEGSFAALQEAITVAEEALTTIETDEELNASIAALQLAIDRLEEATPIEEDPDAEEEEEVTPPAEENDGDTTDPVVEEEEGTPIADKEEDTASNDKETVEKEEGTDETSTSTNKNNTEKGSKLPSTATSTYTMLVVGLGLLLIGAITYFVTRRRVQL</sequence>
<evidence type="ECO:0000256" key="7">
    <source>
        <dbReference type="SAM" id="Phobius"/>
    </source>
</evidence>
<keyword evidence="4 8" id="KW-0732">Signal</keyword>
<dbReference type="PANTHER" id="PTHR42678:SF34">
    <property type="entry name" value="OS04G0183300 PROTEIN"/>
    <property type="match status" value="1"/>
</dbReference>
<dbReference type="PANTHER" id="PTHR42678">
    <property type="entry name" value="AMIDASE"/>
    <property type="match status" value="1"/>
</dbReference>
<dbReference type="Proteomes" id="UP000678228">
    <property type="component" value="Unassembled WGS sequence"/>
</dbReference>
<keyword evidence="2" id="KW-0134">Cell wall</keyword>
<protein>
    <submittedName>
        <fullName evidence="11">LPXTG cell wall anchor domain-containing protein</fullName>
    </submittedName>
</protein>